<protein>
    <submittedName>
        <fullName evidence="1">Uncharacterized protein</fullName>
    </submittedName>
</protein>
<sequence>MAKDGEKPSGDHGNDVIWGAIDRQQQQLEEIRTMLKALTITINTINARLPTGPDPNDPPRDDQQVQDQQVRDQQARDQQVHEQQVRDQQARDQQAREPKEGNHPGRLQLRRAYNNPVHGGDLTDEDLKDLAIYQGPREPVQNNNNYRMKMDLPSFNEFQRLQSRNDLPETEGQLVARFVGGLRYAIQDVVNMQPVHTLQDAIQLATRVEMQSNRKGGFRNQPTNRTFTLSPDKNQLKSNKGKGVEVVQNQAPSSQNRGPWKNQQNTKQDTGGARESKGTTNPYAPYRGDNCVARVLAGDGLLGVAV</sequence>
<keyword evidence="2" id="KW-1185">Reference proteome</keyword>
<accession>A0ACB7YEA1</accession>
<proteinExistence type="predicted"/>
<organism evidence="1 2">
    <name type="scientific">Vaccinium darrowii</name>
    <dbReference type="NCBI Taxonomy" id="229202"/>
    <lineage>
        <taxon>Eukaryota</taxon>
        <taxon>Viridiplantae</taxon>
        <taxon>Streptophyta</taxon>
        <taxon>Embryophyta</taxon>
        <taxon>Tracheophyta</taxon>
        <taxon>Spermatophyta</taxon>
        <taxon>Magnoliopsida</taxon>
        <taxon>eudicotyledons</taxon>
        <taxon>Gunneridae</taxon>
        <taxon>Pentapetalae</taxon>
        <taxon>asterids</taxon>
        <taxon>Ericales</taxon>
        <taxon>Ericaceae</taxon>
        <taxon>Vaccinioideae</taxon>
        <taxon>Vaccinieae</taxon>
        <taxon>Vaccinium</taxon>
    </lineage>
</organism>
<comment type="caution">
    <text evidence="1">The sequence shown here is derived from an EMBL/GenBank/DDBJ whole genome shotgun (WGS) entry which is preliminary data.</text>
</comment>
<evidence type="ECO:0000313" key="2">
    <source>
        <dbReference type="Proteomes" id="UP000828048"/>
    </source>
</evidence>
<dbReference type="Proteomes" id="UP000828048">
    <property type="component" value="Chromosome 8"/>
</dbReference>
<evidence type="ECO:0000313" key="1">
    <source>
        <dbReference type="EMBL" id="KAH7851795.1"/>
    </source>
</evidence>
<dbReference type="EMBL" id="CM037158">
    <property type="protein sequence ID" value="KAH7851795.1"/>
    <property type="molecule type" value="Genomic_DNA"/>
</dbReference>
<reference evidence="1 2" key="1">
    <citation type="journal article" date="2021" name="Hortic Res">
        <title>High-quality reference genome and annotation aids understanding of berry development for evergreen blueberry (Vaccinium darrowii).</title>
        <authorList>
            <person name="Yu J."/>
            <person name="Hulse-Kemp A.M."/>
            <person name="Babiker E."/>
            <person name="Staton M."/>
        </authorList>
    </citation>
    <scope>NUCLEOTIDE SEQUENCE [LARGE SCALE GENOMIC DNA]</scope>
    <source>
        <strain evidence="2">cv. NJ 8807/NJ 8810</strain>
        <tissue evidence="1">Young leaf</tissue>
    </source>
</reference>
<gene>
    <name evidence="1" type="ORF">Vadar_016576</name>
</gene>
<name>A0ACB7YEA1_9ERIC</name>